<keyword evidence="6 8" id="KW-0408">Iron</keyword>
<dbReference type="GO" id="GO:0004497">
    <property type="term" value="F:monooxygenase activity"/>
    <property type="evidence" value="ECO:0007669"/>
    <property type="project" value="UniProtKB-KW"/>
</dbReference>
<comment type="similarity">
    <text evidence="2 9">Belongs to the cytochrome P450 family.</text>
</comment>
<feature type="binding site" description="axial binding residue" evidence="8">
    <location>
        <position position="500"/>
    </location>
    <ligand>
        <name>heme</name>
        <dbReference type="ChEBI" id="CHEBI:30413"/>
    </ligand>
    <ligandPart>
        <name>Fe</name>
        <dbReference type="ChEBI" id="CHEBI:18248"/>
    </ligandPart>
</feature>
<reference evidence="11" key="1">
    <citation type="submission" date="2023-03" db="EMBL/GenBank/DDBJ databases">
        <title>Massive genome expansion in bonnet fungi (Mycena s.s.) driven by repeated elements and novel gene families across ecological guilds.</title>
        <authorList>
            <consortium name="Lawrence Berkeley National Laboratory"/>
            <person name="Harder C.B."/>
            <person name="Miyauchi S."/>
            <person name="Viragh M."/>
            <person name="Kuo A."/>
            <person name="Thoen E."/>
            <person name="Andreopoulos B."/>
            <person name="Lu D."/>
            <person name="Skrede I."/>
            <person name="Drula E."/>
            <person name="Henrissat B."/>
            <person name="Morin E."/>
            <person name="Kohler A."/>
            <person name="Barry K."/>
            <person name="LaButti K."/>
            <person name="Morin E."/>
            <person name="Salamov A."/>
            <person name="Lipzen A."/>
            <person name="Mereny Z."/>
            <person name="Hegedus B."/>
            <person name="Baldrian P."/>
            <person name="Stursova M."/>
            <person name="Weitz H."/>
            <person name="Taylor A."/>
            <person name="Grigoriev I.V."/>
            <person name="Nagy L.G."/>
            <person name="Martin F."/>
            <person name="Kauserud H."/>
        </authorList>
    </citation>
    <scope>NUCLEOTIDE SEQUENCE</scope>
    <source>
        <strain evidence="11">CBHHK002</strain>
    </source>
</reference>
<dbReference type="AlphaFoldDB" id="A0AAD7AVR7"/>
<dbReference type="Gene3D" id="1.10.630.10">
    <property type="entry name" value="Cytochrome P450"/>
    <property type="match status" value="1"/>
</dbReference>
<keyword evidence="4 8" id="KW-0479">Metal-binding</keyword>
<feature type="transmembrane region" description="Helical" evidence="10">
    <location>
        <begin position="12"/>
        <end position="33"/>
    </location>
</feature>
<keyword evidence="12" id="KW-1185">Reference proteome</keyword>
<dbReference type="PRINTS" id="PR00385">
    <property type="entry name" value="P450"/>
</dbReference>
<keyword evidence="10" id="KW-1133">Transmembrane helix</keyword>
<evidence type="ECO:0000256" key="4">
    <source>
        <dbReference type="ARBA" id="ARBA00022723"/>
    </source>
</evidence>
<evidence type="ECO:0000256" key="1">
    <source>
        <dbReference type="ARBA" id="ARBA00001971"/>
    </source>
</evidence>
<dbReference type="InterPro" id="IPR002401">
    <property type="entry name" value="Cyt_P450_E_grp-I"/>
</dbReference>
<keyword evidence="10" id="KW-0472">Membrane</keyword>
<dbReference type="InterPro" id="IPR047146">
    <property type="entry name" value="Cyt_P450_E_CYP52_fungi"/>
</dbReference>
<evidence type="ECO:0000256" key="3">
    <source>
        <dbReference type="ARBA" id="ARBA00022617"/>
    </source>
</evidence>
<protein>
    <submittedName>
        <fullName evidence="11">Cytochrome P450</fullName>
    </submittedName>
</protein>
<keyword evidence="7 9" id="KW-0503">Monooxygenase</keyword>
<dbReference type="Pfam" id="PF00067">
    <property type="entry name" value="p450"/>
    <property type="match status" value="1"/>
</dbReference>
<feature type="transmembrane region" description="Helical" evidence="10">
    <location>
        <begin position="45"/>
        <end position="69"/>
    </location>
</feature>
<dbReference type="PRINTS" id="PR00463">
    <property type="entry name" value="EP450I"/>
</dbReference>
<accession>A0AAD7AVR7</accession>
<comment type="caution">
    <text evidence="11">The sequence shown here is derived from an EMBL/GenBank/DDBJ whole genome shotgun (WGS) entry which is preliminary data.</text>
</comment>
<evidence type="ECO:0000313" key="11">
    <source>
        <dbReference type="EMBL" id="KAJ7368901.1"/>
    </source>
</evidence>
<evidence type="ECO:0000256" key="9">
    <source>
        <dbReference type="RuleBase" id="RU000461"/>
    </source>
</evidence>
<dbReference type="InterPro" id="IPR001128">
    <property type="entry name" value="Cyt_P450"/>
</dbReference>
<dbReference type="SUPFAM" id="SSF48264">
    <property type="entry name" value="Cytochrome P450"/>
    <property type="match status" value="1"/>
</dbReference>
<dbReference type="GO" id="GO:0005506">
    <property type="term" value="F:iron ion binding"/>
    <property type="evidence" value="ECO:0007669"/>
    <property type="project" value="InterPro"/>
</dbReference>
<keyword evidence="5 9" id="KW-0560">Oxidoreductase</keyword>
<dbReference type="InterPro" id="IPR036396">
    <property type="entry name" value="Cyt_P450_sf"/>
</dbReference>
<dbReference type="GO" id="GO:0020037">
    <property type="term" value="F:heme binding"/>
    <property type="evidence" value="ECO:0007669"/>
    <property type="project" value="InterPro"/>
</dbReference>
<dbReference type="PANTHER" id="PTHR24287">
    <property type="entry name" value="P450, PUTATIVE (EUROFUNG)-RELATED"/>
    <property type="match status" value="1"/>
</dbReference>
<dbReference type="PANTHER" id="PTHR24287:SF1">
    <property type="entry name" value="P450, PUTATIVE (EUROFUNG)-RELATED"/>
    <property type="match status" value="1"/>
</dbReference>
<gene>
    <name evidence="11" type="ORF">DFH08DRAFT_909548</name>
</gene>
<evidence type="ECO:0000256" key="7">
    <source>
        <dbReference type="ARBA" id="ARBA00023033"/>
    </source>
</evidence>
<dbReference type="EMBL" id="JARIHO010000001">
    <property type="protein sequence ID" value="KAJ7368901.1"/>
    <property type="molecule type" value="Genomic_DNA"/>
</dbReference>
<name>A0AAD7AVR7_9AGAR</name>
<comment type="cofactor">
    <cofactor evidence="1 8">
        <name>heme</name>
        <dbReference type="ChEBI" id="CHEBI:30413"/>
    </cofactor>
</comment>
<sequence>MIKPTPGVSYLLELLPSTLIPPIATYVFLSHILPRLNLGVPLLPLWSQLLAALLAHPVLTILAHFYMTFRNARDAAARGAGPIPEAYDKWPGGWSLMTALAKTEYPGDFLLDWFETYGNTFKATVAFDPVIFTIEPDHIKAILATEFDHFWKDPLIITTGVFNADDDMWKFHRSMSRPFFHRERISDFDTFDTHTRDALAHLKKRLADGYPVDIQDCVSRFTLDSATEFLFGKSVDSMSAGLSYPESSPLSNAPSFLSHPSNTYVRAFTYGQLMTVKRGALATKWPLAELWADKVKPHRDIADAYIEPILDAALERKRANEKDKDLEGGKGDEEATFLSHLVQATDNKEVIKDSIFNILVAGRDTTAATLTFAVYMLAEHPEIAVRLRKEILDTVGSSRMITYDDLRSMKYLRAFLNGAVLRTSRKATTLPAIRPGDKPFYVTPNTKVRYSVFLMHRRKDLWGPDALKFDPDRFLDERVKKYLTPNPFIFLPFNAGPRICLGQQFALNEASFFLVRLLQNFTGFALAPDAQPGATRPPAHWKNAKGTQATEKIMLGRHLTMFAKGGLWVRMEEVKSE</sequence>
<keyword evidence="3 8" id="KW-0349">Heme</keyword>
<evidence type="ECO:0000256" key="6">
    <source>
        <dbReference type="ARBA" id="ARBA00023004"/>
    </source>
</evidence>
<dbReference type="Proteomes" id="UP001218218">
    <property type="component" value="Unassembled WGS sequence"/>
</dbReference>
<keyword evidence="10" id="KW-0812">Transmembrane</keyword>
<dbReference type="InterPro" id="IPR017972">
    <property type="entry name" value="Cyt_P450_CS"/>
</dbReference>
<evidence type="ECO:0000256" key="5">
    <source>
        <dbReference type="ARBA" id="ARBA00023002"/>
    </source>
</evidence>
<evidence type="ECO:0000256" key="8">
    <source>
        <dbReference type="PIRSR" id="PIRSR602401-1"/>
    </source>
</evidence>
<organism evidence="11 12">
    <name type="scientific">Mycena albidolilacea</name>
    <dbReference type="NCBI Taxonomy" id="1033008"/>
    <lineage>
        <taxon>Eukaryota</taxon>
        <taxon>Fungi</taxon>
        <taxon>Dikarya</taxon>
        <taxon>Basidiomycota</taxon>
        <taxon>Agaricomycotina</taxon>
        <taxon>Agaricomycetes</taxon>
        <taxon>Agaricomycetidae</taxon>
        <taxon>Agaricales</taxon>
        <taxon>Marasmiineae</taxon>
        <taxon>Mycenaceae</taxon>
        <taxon>Mycena</taxon>
    </lineage>
</organism>
<evidence type="ECO:0000256" key="2">
    <source>
        <dbReference type="ARBA" id="ARBA00010617"/>
    </source>
</evidence>
<evidence type="ECO:0000313" key="12">
    <source>
        <dbReference type="Proteomes" id="UP001218218"/>
    </source>
</evidence>
<evidence type="ECO:0000256" key="10">
    <source>
        <dbReference type="SAM" id="Phobius"/>
    </source>
</evidence>
<proteinExistence type="inferred from homology"/>
<dbReference type="PROSITE" id="PS00086">
    <property type="entry name" value="CYTOCHROME_P450"/>
    <property type="match status" value="1"/>
</dbReference>
<dbReference type="GO" id="GO:0016705">
    <property type="term" value="F:oxidoreductase activity, acting on paired donors, with incorporation or reduction of molecular oxygen"/>
    <property type="evidence" value="ECO:0007669"/>
    <property type="project" value="InterPro"/>
</dbReference>